<evidence type="ECO:0000313" key="6">
    <source>
        <dbReference type="EMBL" id="MFC3765593.1"/>
    </source>
</evidence>
<organism evidence="6 7">
    <name type="scientific">Tenggerimyces flavus</name>
    <dbReference type="NCBI Taxonomy" id="1708749"/>
    <lineage>
        <taxon>Bacteria</taxon>
        <taxon>Bacillati</taxon>
        <taxon>Actinomycetota</taxon>
        <taxon>Actinomycetes</taxon>
        <taxon>Propionibacteriales</taxon>
        <taxon>Nocardioidaceae</taxon>
        <taxon>Tenggerimyces</taxon>
    </lineage>
</organism>
<dbReference type="Gene3D" id="1.10.357.10">
    <property type="entry name" value="Tetracycline Repressor, domain 2"/>
    <property type="match status" value="1"/>
</dbReference>
<dbReference type="Pfam" id="PF13305">
    <property type="entry name" value="TetR_C_33"/>
    <property type="match status" value="1"/>
</dbReference>
<evidence type="ECO:0000313" key="7">
    <source>
        <dbReference type="Proteomes" id="UP001595699"/>
    </source>
</evidence>
<keyword evidence="1" id="KW-0805">Transcription regulation</keyword>
<feature type="domain" description="HTH tetR-type" evidence="5">
    <location>
        <begin position="11"/>
        <end position="71"/>
    </location>
</feature>
<evidence type="ECO:0000259" key="5">
    <source>
        <dbReference type="PROSITE" id="PS50977"/>
    </source>
</evidence>
<keyword evidence="3" id="KW-0804">Transcription</keyword>
<comment type="caution">
    <text evidence="6">The sequence shown here is derived from an EMBL/GenBank/DDBJ whole genome shotgun (WGS) entry which is preliminary data.</text>
</comment>
<dbReference type="EMBL" id="JBHRZH010000041">
    <property type="protein sequence ID" value="MFC3765593.1"/>
    <property type="molecule type" value="Genomic_DNA"/>
</dbReference>
<dbReference type="InterPro" id="IPR001647">
    <property type="entry name" value="HTH_TetR"/>
</dbReference>
<dbReference type="SUPFAM" id="SSF48498">
    <property type="entry name" value="Tetracyclin repressor-like, C-terminal domain"/>
    <property type="match status" value="1"/>
</dbReference>
<dbReference type="PRINTS" id="PR00455">
    <property type="entry name" value="HTHTETR"/>
</dbReference>
<dbReference type="Pfam" id="PF00440">
    <property type="entry name" value="TetR_N"/>
    <property type="match status" value="1"/>
</dbReference>
<protein>
    <submittedName>
        <fullName evidence="6">TetR/AcrR family transcriptional regulator</fullName>
    </submittedName>
</protein>
<dbReference type="Proteomes" id="UP001595699">
    <property type="component" value="Unassembled WGS sequence"/>
</dbReference>
<dbReference type="RefSeq" id="WP_205116565.1">
    <property type="nucleotide sequence ID" value="NZ_JAFBCM010000001.1"/>
</dbReference>
<evidence type="ECO:0000256" key="4">
    <source>
        <dbReference type="PROSITE-ProRule" id="PRU00335"/>
    </source>
</evidence>
<keyword evidence="2 4" id="KW-0238">DNA-binding</keyword>
<evidence type="ECO:0000256" key="3">
    <source>
        <dbReference type="ARBA" id="ARBA00023163"/>
    </source>
</evidence>
<evidence type="ECO:0000256" key="1">
    <source>
        <dbReference type="ARBA" id="ARBA00023015"/>
    </source>
</evidence>
<sequence>MADTRRDRYRAETRREVKEHALRQLSDHGIEGLSINAIARAMGMSGPALYRYFASREELLSELIVDAYNDLADTMEGAAGDGLRAVAMAQWHWAHAEPHRYLLLFGTPVPGYEAPEEATQAARRSMAVLLRLLLDLHGPGNVARRRKTQLENEVEQAYWVPEEYRGKVGGGLLIRALSCWTRLHGVLSLEMNGQFGAMGFQPAHLYELELETLLSTEA</sequence>
<dbReference type="InterPro" id="IPR036271">
    <property type="entry name" value="Tet_transcr_reg_TetR-rel_C_sf"/>
</dbReference>
<dbReference type="PROSITE" id="PS50977">
    <property type="entry name" value="HTH_TETR_2"/>
    <property type="match status" value="1"/>
</dbReference>
<keyword evidence="7" id="KW-1185">Reference proteome</keyword>
<dbReference type="InterPro" id="IPR025996">
    <property type="entry name" value="MT1864/Rv1816-like_C"/>
</dbReference>
<gene>
    <name evidence="6" type="ORF">ACFOUW_32495</name>
</gene>
<dbReference type="SUPFAM" id="SSF46689">
    <property type="entry name" value="Homeodomain-like"/>
    <property type="match status" value="1"/>
</dbReference>
<evidence type="ECO:0000256" key="2">
    <source>
        <dbReference type="ARBA" id="ARBA00023125"/>
    </source>
</evidence>
<proteinExistence type="predicted"/>
<reference evidence="7" key="1">
    <citation type="journal article" date="2019" name="Int. J. Syst. Evol. Microbiol.">
        <title>The Global Catalogue of Microorganisms (GCM) 10K type strain sequencing project: providing services to taxonomists for standard genome sequencing and annotation.</title>
        <authorList>
            <consortium name="The Broad Institute Genomics Platform"/>
            <consortium name="The Broad Institute Genome Sequencing Center for Infectious Disease"/>
            <person name="Wu L."/>
            <person name="Ma J."/>
        </authorList>
    </citation>
    <scope>NUCLEOTIDE SEQUENCE [LARGE SCALE GENOMIC DNA]</scope>
    <source>
        <strain evidence="7">CGMCC 4.7241</strain>
    </source>
</reference>
<name>A0ABV7YN94_9ACTN</name>
<dbReference type="InterPro" id="IPR050109">
    <property type="entry name" value="HTH-type_TetR-like_transc_reg"/>
</dbReference>
<dbReference type="InterPro" id="IPR009057">
    <property type="entry name" value="Homeodomain-like_sf"/>
</dbReference>
<dbReference type="PANTHER" id="PTHR30055:SF243">
    <property type="entry name" value="HTH-TYPE TRANSCRIPTIONAL REGULATOR RV1816"/>
    <property type="match status" value="1"/>
</dbReference>
<feature type="DNA-binding region" description="H-T-H motif" evidence="4">
    <location>
        <begin position="34"/>
        <end position="53"/>
    </location>
</feature>
<accession>A0ABV7YN94</accession>
<dbReference type="PANTHER" id="PTHR30055">
    <property type="entry name" value="HTH-TYPE TRANSCRIPTIONAL REGULATOR RUTR"/>
    <property type="match status" value="1"/>
</dbReference>